<name>A0ACB5UDD6_AMBMO</name>
<gene>
    <name evidence="1" type="ORF">Amon02_001332100</name>
</gene>
<comment type="caution">
    <text evidence="1">The sequence shown here is derived from an EMBL/GenBank/DDBJ whole genome shotgun (WGS) entry which is preliminary data.</text>
</comment>
<protein>
    <submittedName>
        <fullName evidence="1">Unnamed protein product</fullName>
    </submittedName>
</protein>
<dbReference type="Proteomes" id="UP001165064">
    <property type="component" value="Unassembled WGS sequence"/>
</dbReference>
<evidence type="ECO:0000313" key="1">
    <source>
        <dbReference type="EMBL" id="GMF08621.1"/>
    </source>
</evidence>
<proteinExistence type="predicted"/>
<evidence type="ECO:0000313" key="2">
    <source>
        <dbReference type="Proteomes" id="UP001165064"/>
    </source>
</evidence>
<organism evidence="1 2">
    <name type="scientific">Ambrosiozyma monospora</name>
    <name type="common">Yeast</name>
    <name type="synonym">Endomycopsis monosporus</name>
    <dbReference type="NCBI Taxonomy" id="43982"/>
    <lineage>
        <taxon>Eukaryota</taxon>
        <taxon>Fungi</taxon>
        <taxon>Dikarya</taxon>
        <taxon>Ascomycota</taxon>
        <taxon>Saccharomycotina</taxon>
        <taxon>Pichiomycetes</taxon>
        <taxon>Pichiales</taxon>
        <taxon>Pichiaceae</taxon>
        <taxon>Ambrosiozyma</taxon>
    </lineage>
</organism>
<reference evidence="1" key="1">
    <citation type="submission" date="2023-04" db="EMBL/GenBank/DDBJ databases">
        <title>Ambrosiozyma monospora NBRC 10751.</title>
        <authorList>
            <person name="Ichikawa N."/>
            <person name="Sato H."/>
            <person name="Tonouchi N."/>
        </authorList>
    </citation>
    <scope>NUCLEOTIDE SEQUENCE</scope>
    <source>
        <strain evidence="1">NBRC 10751</strain>
    </source>
</reference>
<accession>A0ACB5UDD6</accession>
<keyword evidence="2" id="KW-1185">Reference proteome</keyword>
<dbReference type="EMBL" id="BSXS01017165">
    <property type="protein sequence ID" value="GMF08621.1"/>
    <property type="molecule type" value="Genomic_DNA"/>
</dbReference>
<sequence length="196" mass="21688">MKLNQRILFPVLLALPFINCAAIPIQQTTTSSINSILPQITSSTSTTASATITFGDDTESTTATLTNSIKNVQNKALDLPSLTTAVVVSFTPVVPDTSKDPYIFRSSHVNGTVFIAVGTIILSLCFILMVYKIWMYIKDRRSAGKFDEKFDDHYGSAGVNYLDEKNFHGLEDNNSTFFYDANAYAKFKNQKGQVLF</sequence>